<dbReference type="AlphaFoldDB" id="A0A2I7N8H8"/>
<feature type="transmembrane region" description="Helical" evidence="1">
    <location>
        <begin position="243"/>
        <end position="266"/>
    </location>
</feature>
<feature type="transmembrane region" description="Helical" evidence="1">
    <location>
        <begin position="307"/>
        <end position="327"/>
    </location>
</feature>
<feature type="transmembrane region" description="Helical" evidence="1">
    <location>
        <begin position="27"/>
        <end position="47"/>
    </location>
</feature>
<keyword evidence="1" id="KW-0812">Transmembrane</keyword>
<reference evidence="3" key="1">
    <citation type="submission" date="2017-11" db="EMBL/GenBank/DDBJ databases">
        <authorList>
            <person name="Chan K.G."/>
            <person name="Lee L.S."/>
        </authorList>
    </citation>
    <scope>NUCLEOTIDE SEQUENCE [LARGE SCALE GENOMIC DNA]</scope>
    <source>
        <strain evidence="3">DSM 100970</strain>
    </source>
</reference>
<proteinExistence type="predicted"/>
<accession>A0A2I7N8H8</accession>
<feature type="transmembrane region" description="Helical" evidence="1">
    <location>
        <begin position="347"/>
        <end position="366"/>
    </location>
</feature>
<keyword evidence="1" id="KW-0472">Membrane</keyword>
<feature type="transmembrane region" description="Helical" evidence="1">
    <location>
        <begin position="278"/>
        <end position="295"/>
    </location>
</feature>
<dbReference type="Proteomes" id="UP000236655">
    <property type="component" value="Chromosome"/>
</dbReference>
<keyword evidence="1" id="KW-1133">Transmembrane helix</keyword>
<dbReference type="EMBL" id="CP024847">
    <property type="protein sequence ID" value="AUR52763.1"/>
    <property type="molecule type" value="Genomic_DNA"/>
</dbReference>
<evidence type="ECO:0000313" key="2">
    <source>
        <dbReference type="EMBL" id="AUR52763.1"/>
    </source>
</evidence>
<sequence length="367" mass="42308">MINNLLGSVRNQYQTLNGKQKRFLGKYFILINFIMLLIIAFLGERLYTMRKVEMEWIGERVDRPAPTKEEITHLSNMPAIDTSIYMMRMSDINMKEKTMQVRVVVNLDYAESNFPDGTPGIGIFNGTLKEQQQVSRRIKNGRVHEILRLTAEVEPYYMLPMYPLDLELISVRLSPKVEDDPYYFRLVDFQDMTYVAQNDYQLVKTGFVNEVESDVTASLTDSQHQVKYYGLTRAYMLFEHKNVYSYLKTVQYMLLAISIALFALLINAKTNSPKNGRVAVIGSSVFALSATVFQLNASIKVINALTIIDLFTFYSGLVILICFLVTIRTLRLLDEEGYATAKLFDQIMFITIFIYTCIFFIGVYLYA</sequence>
<organism evidence="2 3">
    <name type="scientific">Aquella oligotrophica</name>
    <dbReference type="NCBI Taxonomy" id="2067065"/>
    <lineage>
        <taxon>Bacteria</taxon>
        <taxon>Pseudomonadati</taxon>
        <taxon>Pseudomonadota</taxon>
        <taxon>Betaproteobacteria</taxon>
        <taxon>Neisseriales</taxon>
        <taxon>Neisseriaceae</taxon>
        <taxon>Aquella</taxon>
    </lineage>
</organism>
<protein>
    <submittedName>
        <fullName evidence="2">Uncharacterized protein</fullName>
    </submittedName>
</protein>
<name>A0A2I7N8H8_9NEIS</name>
<gene>
    <name evidence="2" type="ORF">CUN60_10820</name>
</gene>
<evidence type="ECO:0000256" key="1">
    <source>
        <dbReference type="SAM" id="Phobius"/>
    </source>
</evidence>
<dbReference type="KEGG" id="nba:CUN60_10820"/>
<dbReference type="RefSeq" id="WP_102952051.1">
    <property type="nucleotide sequence ID" value="NZ_CP024847.1"/>
</dbReference>
<evidence type="ECO:0000313" key="3">
    <source>
        <dbReference type="Proteomes" id="UP000236655"/>
    </source>
</evidence>
<keyword evidence="3" id="KW-1185">Reference proteome</keyword>